<dbReference type="GO" id="GO:0099536">
    <property type="term" value="P:synaptic signaling"/>
    <property type="evidence" value="ECO:0007669"/>
    <property type="project" value="TreeGrafter"/>
</dbReference>
<gene>
    <name evidence="6" type="ORF">HERILL_LOCUS15272</name>
</gene>
<keyword evidence="5" id="KW-0206">Cytoskeleton</keyword>
<evidence type="ECO:0000256" key="3">
    <source>
        <dbReference type="ARBA" id="ARBA00022490"/>
    </source>
</evidence>
<evidence type="ECO:0000313" key="7">
    <source>
        <dbReference type="Proteomes" id="UP000594454"/>
    </source>
</evidence>
<dbReference type="InParanoid" id="A0A7R8Z0T1"/>
<evidence type="ECO:0000256" key="5">
    <source>
        <dbReference type="ARBA" id="ARBA00023212"/>
    </source>
</evidence>
<dbReference type="OrthoDB" id="10057795at2759"/>
<dbReference type="EMBL" id="LR899014">
    <property type="protein sequence ID" value="CAD7092949.1"/>
    <property type="molecule type" value="Genomic_DNA"/>
</dbReference>
<evidence type="ECO:0000313" key="6">
    <source>
        <dbReference type="EMBL" id="CAD7092949.1"/>
    </source>
</evidence>
<dbReference type="SMART" id="SM00150">
    <property type="entry name" value="SPEC"/>
    <property type="match status" value="1"/>
</dbReference>
<evidence type="ECO:0000256" key="2">
    <source>
        <dbReference type="ARBA" id="ARBA00004496"/>
    </source>
</evidence>
<evidence type="ECO:0008006" key="8">
    <source>
        <dbReference type="Google" id="ProtNLM"/>
    </source>
</evidence>
<dbReference type="CDD" id="cd00176">
    <property type="entry name" value="SPEC"/>
    <property type="match status" value="1"/>
</dbReference>
<keyword evidence="4" id="KW-0106">Calcium</keyword>
<dbReference type="PANTHER" id="PTHR12268">
    <property type="entry name" value="E3 UBIQUITIN-PROTEIN LIGASE KCMF1"/>
    <property type="match status" value="1"/>
</dbReference>
<protein>
    <recommendedName>
        <fullName evidence="8">Dystrophin</fullName>
    </recommendedName>
</protein>
<dbReference type="GO" id="GO:0005737">
    <property type="term" value="C:cytoplasm"/>
    <property type="evidence" value="ECO:0007669"/>
    <property type="project" value="UniProtKB-ARBA"/>
</dbReference>
<keyword evidence="3" id="KW-0963">Cytoplasm</keyword>
<dbReference type="GO" id="GO:0045202">
    <property type="term" value="C:synapse"/>
    <property type="evidence" value="ECO:0007669"/>
    <property type="project" value="GOC"/>
</dbReference>
<dbReference type="PANTHER" id="PTHR12268:SF14">
    <property type="entry name" value="DYSTROPHIN-1"/>
    <property type="match status" value="1"/>
</dbReference>
<dbReference type="GO" id="GO:0005886">
    <property type="term" value="C:plasma membrane"/>
    <property type="evidence" value="ECO:0007669"/>
    <property type="project" value="TreeGrafter"/>
</dbReference>
<reference evidence="6 7" key="1">
    <citation type="submission" date="2020-11" db="EMBL/GenBank/DDBJ databases">
        <authorList>
            <person name="Wallbank WR R."/>
            <person name="Pardo Diaz C."/>
            <person name="Kozak K."/>
            <person name="Martin S."/>
            <person name="Jiggins C."/>
            <person name="Moest M."/>
            <person name="Warren A I."/>
            <person name="Generalovic N T."/>
            <person name="Byers J.R.P. K."/>
            <person name="Montejo-Kovacevich G."/>
            <person name="Yen C E."/>
        </authorList>
    </citation>
    <scope>NUCLEOTIDE SEQUENCE [LARGE SCALE GENOMIC DNA]</scope>
</reference>
<accession>A0A7R8Z0T1</accession>
<dbReference type="InterPro" id="IPR002017">
    <property type="entry name" value="Spectrin_repeat"/>
</dbReference>
<dbReference type="InterPro" id="IPR050774">
    <property type="entry name" value="KCMF1/Dystrophin"/>
</dbReference>
<dbReference type="InterPro" id="IPR018159">
    <property type="entry name" value="Spectrin/alpha-actinin"/>
</dbReference>
<dbReference type="Pfam" id="PF00435">
    <property type="entry name" value="Spectrin"/>
    <property type="match status" value="1"/>
</dbReference>
<dbReference type="Proteomes" id="UP000594454">
    <property type="component" value="Chromosome 6"/>
</dbReference>
<organism evidence="6 7">
    <name type="scientific">Hermetia illucens</name>
    <name type="common">Black soldier fly</name>
    <dbReference type="NCBI Taxonomy" id="343691"/>
    <lineage>
        <taxon>Eukaryota</taxon>
        <taxon>Metazoa</taxon>
        <taxon>Ecdysozoa</taxon>
        <taxon>Arthropoda</taxon>
        <taxon>Hexapoda</taxon>
        <taxon>Insecta</taxon>
        <taxon>Pterygota</taxon>
        <taxon>Neoptera</taxon>
        <taxon>Endopterygota</taxon>
        <taxon>Diptera</taxon>
        <taxon>Brachycera</taxon>
        <taxon>Stratiomyomorpha</taxon>
        <taxon>Stratiomyidae</taxon>
        <taxon>Hermetiinae</taxon>
        <taxon>Hermetia</taxon>
    </lineage>
</organism>
<sequence length="225" mass="26296">MVARNCSIDLDNLRTCLKVTRLREHWDETSQCVLQRASQLKNMLGDSQRYESKRLEIETWLSRMENRCERMGTVATTADVLEAQQKEQKSFHAELHQYKHQIELFNGLTQKLIAVYPGDDTSRIKRMTESVNQRYNNLNNAVINRGKLLHAAVHNLQSFDRSMDQFLAWLSEAESQCESVESEIDRNPLVLKFVGKANREGFNIRQSSRSLFKLEGKFWELKLEE</sequence>
<name>A0A7R8Z0T1_HERIL</name>
<dbReference type="SUPFAM" id="SSF46966">
    <property type="entry name" value="Spectrin repeat"/>
    <property type="match status" value="1"/>
</dbReference>
<dbReference type="Gene3D" id="1.20.58.60">
    <property type="match status" value="1"/>
</dbReference>
<comment type="subcellular location">
    <subcellularLocation>
        <location evidence="1">Cell membrane</location>
        <topology evidence="1">Peripheral membrane protein</topology>
        <orientation evidence="1">Cytoplasmic side</orientation>
    </subcellularLocation>
    <subcellularLocation>
        <location evidence="2">Cytoplasm</location>
    </subcellularLocation>
</comment>
<dbReference type="AlphaFoldDB" id="A0A7R8Z0T1"/>
<proteinExistence type="predicted"/>
<keyword evidence="7" id="KW-1185">Reference proteome</keyword>
<evidence type="ECO:0000256" key="4">
    <source>
        <dbReference type="ARBA" id="ARBA00022837"/>
    </source>
</evidence>
<evidence type="ECO:0000256" key="1">
    <source>
        <dbReference type="ARBA" id="ARBA00004413"/>
    </source>
</evidence>